<keyword evidence="6" id="KW-1185">Reference proteome</keyword>
<comment type="caution">
    <text evidence="5">The sequence shown here is derived from an EMBL/GenBank/DDBJ whole genome shotgun (WGS) entry which is preliminary data.</text>
</comment>
<organism evidence="5 6">
    <name type="scientific">Adiantum capillus-veneris</name>
    <name type="common">Maidenhair fern</name>
    <dbReference type="NCBI Taxonomy" id="13818"/>
    <lineage>
        <taxon>Eukaryota</taxon>
        <taxon>Viridiplantae</taxon>
        <taxon>Streptophyta</taxon>
        <taxon>Embryophyta</taxon>
        <taxon>Tracheophyta</taxon>
        <taxon>Polypodiopsida</taxon>
        <taxon>Polypodiidae</taxon>
        <taxon>Polypodiales</taxon>
        <taxon>Pteridineae</taxon>
        <taxon>Pteridaceae</taxon>
        <taxon>Vittarioideae</taxon>
        <taxon>Adiantum</taxon>
    </lineage>
</organism>
<dbReference type="GO" id="GO:0003697">
    <property type="term" value="F:single-stranded DNA binding"/>
    <property type="evidence" value="ECO:0007669"/>
    <property type="project" value="TreeGrafter"/>
</dbReference>
<dbReference type="PANTHER" id="PTHR12709">
    <property type="entry name" value="DNA-DIRECTED RNA POLYMERASE II, III"/>
    <property type="match status" value="1"/>
</dbReference>
<dbReference type="GO" id="GO:0000428">
    <property type="term" value="C:DNA-directed RNA polymerase complex"/>
    <property type="evidence" value="ECO:0007669"/>
    <property type="project" value="UniProtKB-KW"/>
</dbReference>
<dbReference type="Gene3D" id="3.30.1490.120">
    <property type="entry name" value="RNA polymerase Rpb7-like, N-terminal domain"/>
    <property type="match status" value="1"/>
</dbReference>
<dbReference type="SUPFAM" id="SSF50249">
    <property type="entry name" value="Nucleic acid-binding proteins"/>
    <property type="match status" value="1"/>
</dbReference>
<dbReference type="InterPro" id="IPR045113">
    <property type="entry name" value="Rpb7-like"/>
</dbReference>
<gene>
    <name evidence="5" type="ORF">GOP47_0012968</name>
</gene>
<dbReference type="InterPro" id="IPR012340">
    <property type="entry name" value="NA-bd_OB-fold"/>
</dbReference>
<evidence type="ECO:0000256" key="4">
    <source>
        <dbReference type="ARBA" id="ARBA00023163"/>
    </source>
</evidence>
<accession>A0A9D4ZG71</accession>
<keyword evidence="4" id="KW-0804">Transcription</keyword>
<dbReference type="Gene3D" id="2.40.50.140">
    <property type="entry name" value="Nucleic acid-binding proteins"/>
    <property type="match status" value="1"/>
</dbReference>
<name>A0A9D4ZG71_ADICA</name>
<dbReference type="InterPro" id="IPR036898">
    <property type="entry name" value="RNA_pol_Rpb7-like_N_sf"/>
</dbReference>
<dbReference type="FunFam" id="3.30.1490.120:FF:000001">
    <property type="entry name" value="DNA-directed RNA polymerase II subunit RPB7"/>
    <property type="match status" value="1"/>
</dbReference>
<dbReference type="Proteomes" id="UP000886520">
    <property type="component" value="Chromosome 12"/>
</dbReference>
<protein>
    <submittedName>
        <fullName evidence="5">Uncharacterized protein</fullName>
    </submittedName>
</protein>
<dbReference type="GO" id="GO:0005634">
    <property type="term" value="C:nucleus"/>
    <property type="evidence" value="ECO:0007669"/>
    <property type="project" value="UniProtKB-SubCell"/>
</dbReference>
<dbReference type="OrthoDB" id="1162399at2759"/>
<dbReference type="GO" id="GO:0006352">
    <property type="term" value="P:DNA-templated transcription initiation"/>
    <property type="evidence" value="ECO:0007669"/>
    <property type="project" value="InterPro"/>
</dbReference>
<dbReference type="PANTHER" id="PTHR12709:SF3">
    <property type="entry name" value="DNA-DIRECTED RNA POLYMERASE V SUBUNIT 7"/>
    <property type="match status" value="1"/>
</dbReference>
<dbReference type="AlphaFoldDB" id="A0A9D4ZG71"/>
<dbReference type="SUPFAM" id="SSF88798">
    <property type="entry name" value="N-terminal, heterodimerisation domain of RBP7 (RpoE)"/>
    <property type="match status" value="1"/>
</dbReference>
<proteinExistence type="inferred from homology"/>
<comment type="similarity">
    <text evidence="2">Belongs to the eukaryotic RPB7/RPC8 RNA polymerase subunit family.</text>
</comment>
<dbReference type="GO" id="GO:0003727">
    <property type="term" value="F:single-stranded RNA binding"/>
    <property type="evidence" value="ECO:0007669"/>
    <property type="project" value="TreeGrafter"/>
</dbReference>
<evidence type="ECO:0000256" key="1">
    <source>
        <dbReference type="ARBA" id="ARBA00004123"/>
    </source>
</evidence>
<comment type="subcellular location">
    <subcellularLocation>
        <location evidence="1">Nucleus</location>
    </subcellularLocation>
</comment>
<evidence type="ECO:0000313" key="6">
    <source>
        <dbReference type="Proteomes" id="UP000886520"/>
    </source>
</evidence>
<dbReference type="EMBL" id="JABFUD020000012">
    <property type="protein sequence ID" value="KAI5072862.1"/>
    <property type="molecule type" value="Genomic_DNA"/>
</dbReference>
<sequence>MFFEISMKRLIVLQPKHLYTQQCEFLPVLLTQLILEVNKMKCSEDHGFYVTPTTFKDIGQGRVRSITGAVAFPVEFNCIVFKPFKGQILEGEVKRVYRSGCFLSCGPLDDVFLHEAMMSGCRFFQNEGTESACFKNEDEGFEIRAKTILRVRLIGVKWVEDQCTFKSLASINGDYLGLCFV</sequence>
<evidence type="ECO:0000256" key="2">
    <source>
        <dbReference type="ARBA" id="ARBA00009307"/>
    </source>
</evidence>
<evidence type="ECO:0000313" key="5">
    <source>
        <dbReference type="EMBL" id="KAI5072862.1"/>
    </source>
</evidence>
<keyword evidence="3" id="KW-0240">DNA-directed RNA polymerase</keyword>
<reference evidence="5" key="1">
    <citation type="submission" date="2021-01" db="EMBL/GenBank/DDBJ databases">
        <title>Adiantum capillus-veneris genome.</title>
        <authorList>
            <person name="Fang Y."/>
            <person name="Liao Q."/>
        </authorList>
    </citation>
    <scope>NUCLEOTIDE SEQUENCE</scope>
    <source>
        <strain evidence="5">H3</strain>
        <tissue evidence="5">Leaf</tissue>
    </source>
</reference>
<evidence type="ECO:0000256" key="3">
    <source>
        <dbReference type="ARBA" id="ARBA00022478"/>
    </source>
</evidence>